<evidence type="ECO:0000256" key="4">
    <source>
        <dbReference type="RuleBase" id="RU367119"/>
    </source>
</evidence>
<reference evidence="7" key="1">
    <citation type="journal article" date="2019" name="Int. J. Syst. Evol. Microbiol.">
        <title>The Global Catalogue of Microorganisms (GCM) 10K type strain sequencing project: providing services to taxonomists for standard genome sequencing and annotation.</title>
        <authorList>
            <consortium name="The Broad Institute Genomics Platform"/>
            <consortium name="The Broad Institute Genome Sequencing Center for Infectious Disease"/>
            <person name="Wu L."/>
            <person name="Ma J."/>
        </authorList>
    </citation>
    <scope>NUCLEOTIDE SEQUENCE [LARGE SCALE GENOMIC DNA]</scope>
    <source>
        <strain evidence="7">KCTC 52490</strain>
    </source>
</reference>
<keyword evidence="7" id="KW-1185">Reference proteome</keyword>
<keyword evidence="2 4" id="KW-0813">Transport</keyword>
<keyword evidence="3" id="KW-0732">Signal</keyword>
<protein>
    <recommendedName>
        <fullName evidence="4">Phosphate-binding protein</fullName>
    </recommendedName>
</protein>
<dbReference type="Proteomes" id="UP001597512">
    <property type="component" value="Unassembled WGS sequence"/>
</dbReference>
<evidence type="ECO:0000256" key="3">
    <source>
        <dbReference type="ARBA" id="ARBA00022729"/>
    </source>
</evidence>
<evidence type="ECO:0000259" key="5">
    <source>
        <dbReference type="Pfam" id="PF12849"/>
    </source>
</evidence>
<accession>A0ABW6AUP2</accession>
<proteinExistence type="inferred from homology"/>
<comment type="similarity">
    <text evidence="1 4">Belongs to the PstS family.</text>
</comment>
<gene>
    <name evidence="6" type="ORF">ACFS25_31350</name>
</gene>
<dbReference type="PANTHER" id="PTHR30570">
    <property type="entry name" value="PERIPLASMIC PHOSPHATE BINDING COMPONENT OF PHOSPHATE ABC TRANSPORTER"/>
    <property type="match status" value="1"/>
</dbReference>
<name>A0ABW6AUP2_9BACT</name>
<evidence type="ECO:0000313" key="7">
    <source>
        <dbReference type="Proteomes" id="UP001597512"/>
    </source>
</evidence>
<evidence type="ECO:0000256" key="1">
    <source>
        <dbReference type="ARBA" id="ARBA00008725"/>
    </source>
</evidence>
<comment type="function">
    <text evidence="4">Involved in the system for phosphate transport across the cytoplasmic membrane.</text>
</comment>
<keyword evidence="4" id="KW-0592">Phosphate transport</keyword>
<dbReference type="InterPro" id="IPR011862">
    <property type="entry name" value="Phos-bd"/>
</dbReference>
<organism evidence="6 7">
    <name type="scientific">Spirosoma flavum</name>
    <dbReference type="NCBI Taxonomy" id="2048557"/>
    <lineage>
        <taxon>Bacteria</taxon>
        <taxon>Pseudomonadati</taxon>
        <taxon>Bacteroidota</taxon>
        <taxon>Cytophagia</taxon>
        <taxon>Cytophagales</taxon>
        <taxon>Cytophagaceae</taxon>
        <taxon>Spirosoma</taxon>
    </lineage>
</organism>
<dbReference type="PANTHER" id="PTHR30570:SF1">
    <property type="entry name" value="PHOSPHATE-BINDING PROTEIN PSTS"/>
    <property type="match status" value="1"/>
</dbReference>
<dbReference type="InterPro" id="IPR050811">
    <property type="entry name" value="Phosphate_ABC_transporter"/>
</dbReference>
<dbReference type="CDD" id="cd13654">
    <property type="entry name" value="PBP2_phosphate_like_2"/>
    <property type="match status" value="1"/>
</dbReference>
<dbReference type="Gene3D" id="3.40.190.10">
    <property type="entry name" value="Periplasmic binding protein-like II"/>
    <property type="match status" value="2"/>
</dbReference>
<dbReference type="Pfam" id="PF12849">
    <property type="entry name" value="PBP_like_2"/>
    <property type="match status" value="1"/>
</dbReference>
<dbReference type="SUPFAM" id="SSF53850">
    <property type="entry name" value="Periplasmic binding protein-like II"/>
    <property type="match status" value="1"/>
</dbReference>
<evidence type="ECO:0000256" key="2">
    <source>
        <dbReference type="ARBA" id="ARBA00022448"/>
    </source>
</evidence>
<dbReference type="RefSeq" id="WP_381509103.1">
    <property type="nucleotide sequence ID" value="NZ_JBHUOM010000050.1"/>
</dbReference>
<dbReference type="EMBL" id="JBHUOM010000050">
    <property type="protein sequence ID" value="MFD2938302.1"/>
    <property type="molecule type" value="Genomic_DNA"/>
</dbReference>
<dbReference type="NCBIfam" id="TIGR02136">
    <property type="entry name" value="ptsS_2"/>
    <property type="match status" value="1"/>
</dbReference>
<feature type="domain" description="PBP" evidence="5">
    <location>
        <begin position="22"/>
        <end position="275"/>
    </location>
</feature>
<sequence>MPKVQLVALMLLLWGCRRRDENLILIDGSSTVYPITEAVAEEFLKTHPTLSVAIGVSGSGSGLAKLLVNETDIADASRPITADELAMGKKTGLELIELPIAYDGLSVVVHPSNNWVDKLTVAELKKIWQPAAQGKLMRWNQIRPSFPNSEIHLYGAGITSGTYDYFTEAIVGTRRSSRGDYTSSEDYNVLVQGVSTDPLALGYVGLAYYLENKAKLKAIPIDDDQDSTGKGAIMPTYQNVRSGIYQPLTRPLFVYMSREQAQRPIVRQFMSFFLANAPTLVKETGYVPFSAAIYQRVRQRFMKGQTGSLFAKKSAGVRIDQLLK</sequence>
<comment type="caution">
    <text evidence="6">The sequence shown here is derived from an EMBL/GenBank/DDBJ whole genome shotgun (WGS) entry which is preliminary data.</text>
</comment>
<dbReference type="InterPro" id="IPR024370">
    <property type="entry name" value="PBP_domain"/>
</dbReference>
<evidence type="ECO:0000313" key="6">
    <source>
        <dbReference type="EMBL" id="MFD2938302.1"/>
    </source>
</evidence>